<dbReference type="EMBL" id="MU129148">
    <property type="protein sequence ID" value="KAF9505507.1"/>
    <property type="molecule type" value="Genomic_DNA"/>
</dbReference>
<dbReference type="Proteomes" id="UP000886523">
    <property type="component" value="Unassembled WGS sequence"/>
</dbReference>
<sequence length="216" mass="24258">MTGCRDIIGDRFADDRVTDQDDPISSHAGQNSLRILSGTTGFPDIIGYRLQTFSDIIGYRFTNDRVTDQNNRISSHGRQDVQISSGIVLQTIGLRINDDGISSHARQGSIPILSGWLPDIIRYRFANDMVTAPNDSDCISRPQDTARISSGIVSQTIRPQIKMIWYHDRIAARDDPLLLMTFEYHPALFCKRHVPARDPRHAIGALDDTAVSSHWR</sequence>
<name>A0A9P6DL24_9AGAM</name>
<reference evidence="1" key="1">
    <citation type="journal article" date="2020" name="Nat. Commun.">
        <title>Large-scale genome sequencing of mycorrhizal fungi provides insights into the early evolution of symbiotic traits.</title>
        <authorList>
            <person name="Miyauchi S."/>
            <person name="Kiss E."/>
            <person name="Kuo A."/>
            <person name="Drula E."/>
            <person name="Kohler A."/>
            <person name="Sanchez-Garcia M."/>
            <person name="Morin E."/>
            <person name="Andreopoulos B."/>
            <person name="Barry K.W."/>
            <person name="Bonito G."/>
            <person name="Buee M."/>
            <person name="Carver A."/>
            <person name="Chen C."/>
            <person name="Cichocki N."/>
            <person name="Clum A."/>
            <person name="Culley D."/>
            <person name="Crous P.W."/>
            <person name="Fauchery L."/>
            <person name="Girlanda M."/>
            <person name="Hayes R.D."/>
            <person name="Keri Z."/>
            <person name="LaButti K."/>
            <person name="Lipzen A."/>
            <person name="Lombard V."/>
            <person name="Magnuson J."/>
            <person name="Maillard F."/>
            <person name="Murat C."/>
            <person name="Nolan M."/>
            <person name="Ohm R.A."/>
            <person name="Pangilinan J."/>
            <person name="Pereira M.F."/>
            <person name="Perotto S."/>
            <person name="Peter M."/>
            <person name="Pfister S."/>
            <person name="Riley R."/>
            <person name="Sitrit Y."/>
            <person name="Stielow J.B."/>
            <person name="Szollosi G."/>
            <person name="Zifcakova L."/>
            <person name="Stursova M."/>
            <person name="Spatafora J.W."/>
            <person name="Tedersoo L."/>
            <person name="Vaario L.M."/>
            <person name="Yamada A."/>
            <person name="Yan M."/>
            <person name="Wang P."/>
            <person name="Xu J."/>
            <person name="Bruns T."/>
            <person name="Baldrian P."/>
            <person name="Vilgalys R."/>
            <person name="Dunand C."/>
            <person name="Henrissat B."/>
            <person name="Grigoriev I.V."/>
            <person name="Hibbett D."/>
            <person name="Nagy L.G."/>
            <person name="Martin F.M."/>
        </authorList>
    </citation>
    <scope>NUCLEOTIDE SEQUENCE</scope>
    <source>
        <strain evidence="1">UP504</strain>
    </source>
</reference>
<protein>
    <submittedName>
        <fullName evidence="1">Uncharacterized protein</fullName>
    </submittedName>
</protein>
<proteinExistence type="predicted"/>
<dbReference type="AlphaFoldDB" id="A0A9P6DL24"/>
<organism evidence="1 2">
    <name type="scientific">Hydnum rufescens UP504</name>
    <dbReference type="NCBI Taxonomy" id="1448309"/>
    <lineage>
        <taxon>Eukaryota</taxon>
        <taxon>Fungi</taxon>
        <taxon>Dikarya</taxon>
        <taxon>Basidiomycota</taxon>
        <taxon>Agaricomycotina</taxon>
        <taxon>Agaricomycetes</taxon>
        <taxon>Cantharellales</taxon>
        <taxon>Hydnaceae</taxon>
        <taxon>Hydnum</taxon>
    </lineage>
</organism>
<accession>A0A9P6DL24</accession>
<evidence type="ECO:0000313" key="2">
    <source>
        <dbReference type="Proteomes" id="UP000886523"/>
    </source>
</evidence>
<evidence type="ECO:0000313" key="1">
    <source>
        <dbReference type="EMBL" id="KAF9505507.1"/>
    </source>
</evidence>
<comment type="caution">
    <text evidence="1">The sequence shown here is derived from an EMBL/GenBank/DDBJ whole genome shotgun (WGS) entry which is preliminary data.</text>
</comment>
<keyword evidence="2" id="KW-1185">Reference proteome</keyword>
<gene>
    <name evidence="1" type="ORF">BS47DRAFT_1400306</name>
</gene>